<dbReference type="AlphaFoldDB" id="A0A7J6AQE1"/>
<gene>
    <name evidence="1" type="ORF">AMELA_G00112410</name>
</gene>
<comment type="caution">
    <text evidence="1">The sequence shown here is derived from an EMBL/GenBank/DDBJ whole genome shotgun (WGS) entry which is preliminary data.</text>
</comment>
<accession>A0A7J6AQE1</accession>
<dbReference type="Proteomes" id="UP000593565">
    <property type="component" value="Unassembled WGS sequence"/>
</dbReference>
<reference evidence="1 2" key="1">
    <citation type="submission" date="2020-02" db="EMBL/GenBank/DDBJ databases">
        <title>A chromosome-scale genome assembly of the black bullhead catfish (Ameiurus melas).</title>
        <authorList>
            <person name="Wen M."/>
            <person name="Zham M."/>
            <person name="Cabau C."/>
            <person name="Klopp C."/>
            <person name="Donnadieu C."/>
            <person name="Roques C."/>
            <person name="Bouchez O."/>
            <person name="Lampietro C."/>
            <person name="Jouanno E."/>
            <person name="Herpin A."/>
            <person name="Louis A."/>
            <person name="Berthelot C."/>
            <person name="Parey E."/>
            <person name="Roest-Crollius H."/>
            <person name="Braasch I."/>
            <person name="Postlethwait J."/>
            <person name="Robinson-Rechavi M."/>
            <person name="Echchiki A."/>
            <person name="Begum T."/>
            <person name="Montfort J."/>
            <person name="Schartl M."/>
            <person name="Bobe J."/>
            <person name="Guiguen Y."/>
        </authorList>
    </citation>
    <scope>NUCLEOTIDE SEQUENCE [LARGE SCALE GENOMIC DNA]</scope>
    <source>
        <strain evidence="1">M_S1</strain>
        <tissue evidence="1">Blood</tissue>
    </source>
</reference>
<protein>
    <submittedName>
        <fullName evidence="1">Uncharacterized protein</fullName>
    </submittedName>
</protein>
<evidence type="ECO:0000313" key="1">
    <source>
        <dbReference type="EMBL" id="KAF4084990.1"/>
    </source>
</evidence>
<sequence length="113" mass="12497">MILGVVPVDTPPPIAEMQLIIQLSINVKLNFGLIVGCHSDLKGLQMRLLLEQRCLSGPCRDGEETPVTLHCFFMTSGAVSGSSRHFVSNTRSCFVLYENLEDKRTKSSTQTLE</sequence>
<keyword evidence="2" id="KW-1185">Reference proteome</keyword>
<dbReference type="EMBL" id="JAAGNN010000009">
    <property type="protein sequence ID" value="KAF4084990.1"/>
    <property type="molecule type" value="Genomic_DNA"/>
</dbReference>
<evidence type="ECO:0000313" key="2">
    <source>
        <dbReference type="Proteomes" id="UP000593565"/>
    </source>
</evidence>
<proteinExistence type="predicted"/>
<organism evidence="1 2">
    <name type="scientific">Ameiurus melas</name>
    <name type="common">Black bullhead</name>
    <name type="synonym">Silurus melas</name>
    <dbReference type="NCBI Taxonomy" id="219545"/>
    <lineage>
        <taxon>Eukaryota</taxon>
        <taxon>Metazoa</taxon>
        <taxon>Chordata</taxon>
        <taxon>Craniata</taxon>
        <taxon>Vertebrata</taxon>
        <taxon>Euteleostomi</taxon>
        <taxon>Actinopterygii</taxon>
        <taxon>Neopterygii</taxon>
        <taxon>Teleostei</taxon>
        <taxon>Ostariophysi</taxon>
        <taxon>Siluriformes</taxon>
        <taxon>Ictaluridae</taxon>
        <taxon>Ameiurus</taxon>
    </lineage>
</organism>
<name>A0A7J6AQE1_AMEME</name>